<keyword evidence="10" id="KW-1185">Reference proteome</keyword>
<organism evidence="9 10">
    <name type="scientific">Chitinophaga pollutisoli</name>
    <dbReference type="NCBI Taxonomy" id="3133966"/>
    <lineage>
        <taxon>Bacteria</taxon>
        <taxon>Pseudomonadati</taxon>
        <taxon>Bacteroidota</taxon>
        <taxon>Chitinophagia</taxon>
        <taxon>Chitinophagales</taxon>
        <taxon>Chitinophagaceae</taxon>
        <taxon>Chitinophaga</taxon>
    </lineage>
</organism>
<dbReference type="Pfam" id="PF07715">
    <property type="entry name" value="Plug"/>
    <property type="match status" value="1"/>
</dbReference>
<dbReference type="InterPro" id="IPR023996">
    <property type="entry name" value="TonB-dep_OMP_SusC/RagA"/>
</dbReference>
<evidence type="ECO:0000256" key="5">
    <source>
        <dbReference type="ARBA" id="ARBA00023136"/>
    </source>
</evidence>
<keyword evidence="2 7" id="KW-0813">Transport</keyword>
<dbReference type="Gene3D" id="2.170.130.10">
    <property type="entry name" value="TonB-dependent receptor, plug domain"/>
    <property type="match status" value="1"/>
</dbReference>
<dbReference type="RefSeq" id="WP_341838676.1">
    <property type="nucleotide sequence ID" value="NZ_CP149822.1"/>
</dbReference>
<dbReference type="NCBIfam" id="TIGR04056">
    <property type="entry name" value="OMP_RagA_SusC"/>
    <property type="match status" value="1"/>
</dbReference>
<dbReference type="InterPro" id="IPR036942">
    <property type="entry name" value="Beta-barrel_TonB_sf"/>
</dbReference>
<dbReference type="Pfam" id="PF13715">
    <property type="entry name" value="CarbopepD_reg_2"/>
    <property type="match status" value="1"/>
</dbReference>
<evidence type="ECO:0000313" key="10">
    <source>
        <dbReference type="Proteomes" id="UP001485459"/>
    </source>
</evidence>
<accession>A0ABZ2YXT5</accession>
<dbReference type="InterPro" id="IPR039426">
    <property type="entry name" value="TonB-dep_rcpt-like"/>
</dbReference>
<keyword evidence="4 7" id="KW-0812">Transmembrane</keyword>
<keyword evidence="6 7" id="KW-0998">Cell outer membrane</keyword>
<reference evidence="10" key="1">
    <citation type="submission" date="2024-03" db="EMBL/GenBank/DDBJ databases">
        <title>Chitinophaga horti sp. nov., isolated from garden soil.</title>
        <authorList>
            <person name="Lee D.S."/>
            <person name="Han D.M."/>
            <person name="Baek J.H."/>
            <person name="Choi D.G."/>
            <person name="Jeon J.H."/>
            <person name="Jeon C.O."/>
        </authorList>
    </citation>
    <scope>NUCLEOTIDE SEQUENCE [LARGE SCALE GENOMIC DNA]</scope>
    <source>
        <strain evidence="10">GPA1</strain>
    </source>
</reference>
<evidence type="ECO:0000256" key="4">
    <source>
        <dbReference type="ARBA" id="ARBA00022692"/>
    </source>
</evidence>
<evidence type="ECO:0000313" key="9">
    <source>
        <dbReference type="EMBL" id="WZN43882.1"/>
    </source>
</evidence>
<dbReference type="InterPro" id="IPR008969">
    <property type="entry name" value="CarboxyPept-like_regulatory"/>
</dbReference>
<sequence length="1042" mass="113511">MLAFTAVSTTALGQALTVTGTVTSEKNGEPLPGVSVTLLNSTKSAITDEKGFYRIILPSLSGTLVFTYIGMEKKAEPIGNRTLVNVQLAESNSALQEVVVTAIGIERKRAALGYSAQVVKGSELTEAREVNVANSLKGKVAGVFVSASATGPGGSSYVNIRGASSFQGNNQPLYVIDGVPIDNQTVGAPDLNNARGTARDYGDGIGNISPDDVETITVLKGPNGASLYGARGANGVILITTKKGKAGKRAKIDFNSNAVWEKPLVTPQRQNSYGPGYGESIESWDLVTIDGREVRQLPAGIPDMWGAKFDGQPIALELWPSLGVFSYTGKGSDESRNFYATGSTYTNSLAVSGGTEKVNYRVSFSDLRNKGIYPTSTLDRQTLNTTLGFQATDKLYIETRVNYIRQAGKNRPGFGTDINTIGMSLNRFPAFLSMDMMKDYKTPDGQANNWTDGRPFNPYWVLNEFLSTDSRDRVNGYLLARYKLASWLTLQARGGTDFFFDVRDSRIGVNTPTGSGNLRRGQVNNDRIRMREDNFDVLLTANGALSDKFTGTFSVGANRLDRKQQEMTLQGNNLNIDHLYNIINAGLVVPADRLNRRRMNSGYFTGQIGYNNFLFLDISGRNDWSSTLGANNYSFFYPAASASFVFTDAFQIKNDKWLSFGKVRLSYAQAGKDASAYQTQIGYNLSTLSYNGQRMASTPGTIPLVDLKNELTTSFETGTELKFFRDRLGIDFTYYHARAKNQILGVDIPAPTGFSRKLINAGEIRNRGLELMVTGTPISSRGFTWNISVNASRNRSEVVSLAPGINSLNLYSTGEMSIEARPGLPYGNIVGYKYKRTATGEKWLNAAGAYQRDATTSVLGNVQPDYLAGITNNLSYKGVSLSFLIDVRQGGKIFSYSKQQQWSVGTGKGTENGDNLIADGVIEGADGKFTRSNIVLGRSAYYQSMSYGNISEEFVLDASYIALRELTLGYNVGKHFRQGFILKSAKLTAVCRNVLYLKQNKQIKEMGANPEGGFGPFTVAQGFESTGVPITRNFGLNLSVSL</sequence>
<keyword evidence="5 7" id="KW-0472">Membrane</keyword>
<dbReference type="Gene3D" id="2.40.170.20">
    <property type="entry name" value="TonB-dependent receptor, beta-barrel domain"/>
    <property type="match status" value="1"/>
</dbReference>
<evidence type="ECO:0000256" key="7">
    <source>
        <dbReference type="PROSITE-ProRule" id="PRU01360"/>
    </source>
</evidence>
<dbReference type="SUPFAM" id="SSF56935">
    <property type="entry name" value="Porins"/>
    <property type="match status" value="1"/>
</dbReference>
<dbReference type="InterPro" id="IPR023997">
    <property type="entry name" value="TonB-dep_OMP_SusC/RagA_CS"/>
</dbReference>
<dbReference type="Gene3D" id="2.60.40.1120">
    <property type="entry name" value="Carboxypeptidase-like, regulatory domain"/>
    <property type="match status" value="1"/>
</dbReference>
<comment type="subcellular location">
    <subcellularLocation>
        <location evidence="1 7">Cell outer membrane</location>
        <topology evidence="1 7">Multi-pass membrane protein</topology>
    </subcellularLocation>
</comment>
<dbReference type="EMBL" id="CP149822">
    <property type="protein sequence ID" value="WZN43882.1"/>
    <property type="molecule type" value="Genomic_DNA"/>
</dbReference>
<dbReference type="InterPro" id="IPR037066">
    <property type="entry name" value="Plug_dom_sf"/>
</dbReference>
<proteinExistence type="inferred from homology"/>
<dbReference type="SUPFAM" id="SSF49464">
    <property type="entry name" value="Carboxypeptidase regulatory domain-like"/>
    <property type="match status" value="1"/>
</dbReference>
<dbReference type="PROSITE" id="PS52016">
    <property type="entry name" value="TONB_DEPENDENT_REC_3"/>
    <property type="match status" value="1"/>
</dbReference>
<evidence type="ECO:0000256" key="3">
    <source>
        <dbReference type="ARBA" id="ARBA00022452"/>
    </source>
</evidence>
<feature type="domain" description="TonB-dependent receptor plug" evidence="8">
    <location>
        <begin position="113"/>
        <end position="236"/>
    </location>
</feature>
<name>A0ABZ2YXT5_9BACT</name>
<protein>
    <submittedName>
        <fullName evidence="9">SusC/RagA family TonB-linked outer membrane protein</fullName>
    </submittedName>
</protein>
<evidence type="ECO:0000256" key="2">
    <source>
        <dbReference type="ARBA" id="ARBA00022448"/>
    </source>
</evidence>
<dbReference type="Proteomes" id="UP001485459">
    <property type="component" value="Chromosome"/>
</dbReference>
<keyword evidence="3 7" id="KW-1134">Transmembrane beta strand</keyword>
<gene>
    <name evidence="9" type="ORF">WJU16_18980</name>
</gene>
<evidence type="ECO:0000256" key="1">
    <source>
        <dbReference type="ARBA" id="ARBA00004571"/>
    </source>
</evidence>
<dbReference type="NCBIfam" id="TIGR04057">
    <property type="entry name" value="SusC_RagA_signa"/>
    <property type="match status" value="1"/>
</dbReference>
<dbReference type="InterPro" id="IPR012910">
    <property type="entry name" value="Plug_dom"/>
</dbReference>
<evidence type="ECO:0000259" key="8">
    <source>
        <dbReference type="Pfam" id="PF07715"/>
    </source>
</evidence>
<comment type="similarity">
    <text evidence="7">Belongs to the TonB-dependent receptor family.</text>
</comment>
<evidence type="ECO:0000256" key="6">
    <source>
        <dbReference type="ARBA" id="ARBA00023237"/>
    </source>
</evidence>